<proteinExistence type="predicted"/>
<evidence type="ECO:0000259" key="3">
    <source>
        <dbReference type="PROSITE" id="PS51186"/>
    </source>
</evidence>
<comment type="caution">
    <text evidence="4">The sequence shown here is derived from an EMBL/GenBank/DDBJ whole genome shotgun (WGS) entry which is preliminary data.</text>
</comment>
<dbReference type="PROSITE" id="PS51186">
    <property type="entry name" value="GNAT"/>
    <property type="match status" value="1"/>
</dbReference>
<dbReference type="Gene3D" id="3.40.630.30">
    <property type="match status" value="1"/>
</dbReference>
<accession>A0ABT6W2I0</accession>
<feature type="domain" description="N-acetyltransferase" evidence="3">
    <location>
        <begin position="128"/>
        <end position="256"/>
    </location>
</feature>
<dbReference type="InterPro" id="IPR050680">
    <property type="entry name" value="YpeA/RimI_acetyltransf"/>
</dbReference>
<dbReference type="Pfam" id="PF00583">
    <property type="entry name" value="Acetyltransf_1"/>
    <property type="match status" value="1"/>
</dbReference>
<keyword evidence="2 4" id="KW-0012">Acyltransferase</keyword>
<name>A0ABT6W2I0_9ACTN</name>
<organism evidence="4 5">
    <name type="scientific">Streptantibioticus silvisoli</name>
    <dbReference type="NCBI Taxonomy" id="2705255"/>
    <lineage>
        <taxon>Bacteria</taxon>
        <taxon>Bacillati</taxon>
        <taxon>Actinomycetota</taxon>
        <taxon>Actinomycetes</taxon>
        <taxon>Kitasatosporales</taxon>
        <taxon>Streptomycetaceae</taxon>
        <taxon>Streptantibioticus</taxon>
    </lineage>
</organism>
<evidence type="ECO:0000256" key="2">
    <source>
        <dbReference type="ARBA" id="ARBA00023315"/>
    </source>
</evidence>
<evidence type="ECO:0000256" key="1">
    <source>
        <dbReference type="ARBA" id="ARBA00022679"/>
    </source>
</evidence>
<evidence type="ECO:0000313" key="5">
    <source>
        <dbReference type="Proteomes" id="UP001156398"/>
    </source>
</evidence>
<sequence>MSAAHAVVGPEVVRGLQEGAARALPVEYVEHVEGWWMRHSPGGPWWAGTVLPHGGVGPEELLRRVVRAEEFYAAHGVVARIQIAPGACPPGLDALLAERGYRAESPVSLQAALSARVADLPAAGPQRVRVDDRPTARWLDAWHAVKGGDPLAERDRLTRLEQPCGYARATVGDEAVAVGRVVVDDGWAGVFGMATLPRARGTGAGRRLLAALARWAAAHRADRMYLQVEHGNVPALRLYEKAGFTEICAFHYRTKG</sequence>
<reference evidence="4 5" key="1">
    <citation type="submission" date="2023-05" db="EMBL/GenBank/DDBJ databases">
        <title>Streptantibioticus silvisoli sp. nov., acidotolerant actinomycetes 1 from pine litter.</title>
        <authorList>
            <person name="Swiecimska M."/>
            <person name="Golinska P."/>
            <person name="Sangal V."/>
            <person name="Wachnowicz B."/>
            <person name="Goodfellow M."/>
        </authorList>
    </citation>
    <scope>NUCLEOTIDE SEQUENCE [LARGE SCALE GENOMIC DNA]</scope>
    <source>
        <strain evidence="4 5">SL54</strain>
    </source>
</reference>
<dbReference type="EMBL" id="JAAGKO020000029">
    <property type="protein sequence ID" value="MDI5964949.1"/>
    <property type="molecule type" value="Genomic_DNA"/>
</dbReference>
<dbReference type="EC" id="2.3.1.-" evidence="4"/>
<keyword evidence="5" id="KW-1185">Reference proteome</keyword>
<dbReference type="Proteomes" id="UP001156398">
    <property type="component" value="Unassembled WGS sequence"/>
</dbReference>
<dbReference type="SUPFAM" id="SSF55729">
    <property type="entry name" value="Acyl-CoA N-acyltransferases (Nat)"/>
    <property type="match status" value="1"/>
</dbReference>
<dbReference type="GO" id="GO:0016746">
    <property type="term" value="F:acyltransferase activity"/>
    <property type="evidence" value="ECO:0007669"/>
    <property type="project" value="UniProtKB-KW"/>
</dbReference>
<evidence type="ECO:0000313" key="4">
    <source>
        <dbReference type="EMBL" id="MDI5964949.1"/>
    </source>
</evidence>
<gene>
    <name evidence="4" type="ORF">POF43_019850</name>
</gene>
<dbReference type="RefSeq" id="WP_271323817.1">
    <property type="nucleotide sequence ID" value="NZ_JAAGKO020000029.1"/>
</dbReference>
<keyword evidence="1 4" id="KW-0808">Transferase</keyword>
<protein>
    <submittedName>
        <fullName evidence="4">GNAT family N-acetyltransferase</fullName>
        <ecNumber evidence="4">2.3.1.-</ecNumber>
    </submittedName>
</protein>
<dbReference type="InterPro" id="IPR000182">
    <property type="entry name" value="GNAT_dom"/>
</dbReference>
<dbReference type="PANTHER" id="PTHR43420">
    <property type="entry name" value="ACETYLTRANSFERASE"/>
    <property type="match status" value="1"/>
</dbReference>
<dbReference type="InterPro" id="IPR016181">
    <property type="entry name" value="Acyl_CoA_acyltransferase"/>
</dbReference>